<dbReference type="Gene3D" id="1.20.1260.10">
    <property type="match status" value="1"/>
</dbReference>
<dbReference type="InterPro" id="IPR010287">
    <property type="entry name" value="DUF892_YciF-like"/>
</dbReference>
<dbReference type="InterPro" id="IPR009078">
    <property type="entry name" value="Ferritin-like_SF"/>
</dbReference>
<dbReference type="PANTHER" id="PTHR30565:SF9">
    <property type="entry name" value="PROTEIN YCIF"/>
    <property type="match status" value="1"/>
</dbReference>
<gene>
    <name evidence="1" type="ORF">HKW67_17625</name>
</gene>
<dbReference type="PANTHER" id="PTHR30565">
    <property type="entry name" value="PROTEIN YCIF"/>
    <property type="match status" value="1"/>
</dbReference>
<dbReference type="RefSeq" id="WP_171226640.1">
    <property type="nucleotide sequence ID" value="NZ_CP053085.1"/>
</dbReference>
<sequence length="172" mass="18921">MELASLHELYVEGLRDLYSAEHQILKALPKLHKGATSPKVKEAFATHLAQTEEHVLRLEEIFTELGISPKGKHCKGMEGLVAEGADLLKEDANPEVLDAGLISSAQHVEHYEMAGYGTARTYAQLLGFQKQAELLQQTLDEEQATDLLLTELALSVNVDAIVPDNEMSDTSR</sequence>
<dbReference type="InterPro" id="IPR012347">
    <property type="entry name" value="Ferritin-like"/>
</dbReference>
<protein>
    <submittedName>
        <fullName evidence="1">Ferritin-like domain-containing protein</fullName>
    </submittedName>
</protein>
<dbReference type="InterPro" id="IPR047114">
    <property type="entry name" value="YciF"/>
</dbReference>
<accession>A0A6M4IUH9</accession>
<dbReference type="Proteomes" id="UP000500938">
    <property type="component" value="Chromosome"/>
</dbReference>
<dbReference type="AlphaFoldDB" id="A0A6M4IUH9"/>
<evidence type="ECO:0000313" key="1">
    <source>
        <dbReference type="EMBL" id="QJR37207.1"/>
    </source>
</evidence>
<proteinExistence type="predicted"/>
<evidence type="ECO:0000313" key="2">
    <source>
        <dbReference type="Proteomes" id="UP000500938"/>
    </source>
</evidence>
<dbReference type="SUPFAM" id="SSF47240">
    <property type="entry name" value="Ferritin-like"/>
    <property type="match status" value="1"/>
</dbReference>
<name>A0A6M4IUH9_9BACT</name>
<dbReference type="KEGG" id="ggr:HKW67_17625"/>
<dbReference type="CDD" id="cd07909">
    <property type="entry name" value="YciF"/>
    <property type="match status" value="1"/>
</dbReference>
<keyword evidence="2" id="KW-1185">Reference proteome</keyword>
<dbReference type="EMBL" id="CP053085">
    <property type="protein sequence ID" value="QJR37207.1"/>
    <property type="molecule type" value="Genomic_DNA"/>
</dbReference>
<organism evidence="1 2">
    <name type="scientific">Gemmatimonas groenlandica</name>
    <dbReference type="NCBI Taxonomy" id="2732249"/>
    <lineage>
        <taxon>Bacteria</taxon>
        <taxon>Pseudomonadati</taxon>
        <taxon>Gemmatimonadota</taxon>
        <taxon>Gemmatimonadia</taxon>
        <taxon>Gemmatimonadales</taxon>
        <taxon>Gemmatimonadaceae</taxon>
        <taxon>Gemmatimonas</taxon>
    </lineage>
</organism>
<dbReference type="Pfam" id="PF05974">
    <property type="entry name" value="DUF892"/>
    <property type="match status" value="1"/>
</dbReference>
<reference evidence="1 2" key="1">
    <citation type="submission" date="2020-05" db="EMBL/GenBank/DDBJ databases">
        <title>Complete genome sequence of Gemmatimonas greenlandica TET16.</title>
        <authorList>
            <person name="Zeng Y."/>
        </authorList>
    </citation>
    <scope>NUCLEOTIDE SEQUENCE [LARGE SCALE GENOMIC DNA]</scope>
    <source>
        <strain evidence="1 2">TET16</strain>
    </source>
</reference>